<sequence length="48" mass="5565">MVLHDYAGDCFLFSASVLGQKHTVLELLLLMILSSHRNFLITAHFFWQ</sequence>
<comment type="caution">
    <text evidence="1">The sequence shown here is derived from an EMBL/GenBank/DDBJ whole genome shotgun (WGS) entry which is preliminary data.</text>
</comment>
<protein>
    <submittedName>
        <fullName evidence="1">Uncharacterized protein</fullName>
    </submittedName>
</protein>
<evidence type="ECO:0000313" key="2">
    <source>
        <dbReference type="Proteomes" id="UP000005959"/>
    </source>
</evidence>
<accession>G9Y0S0</accession>
<dbReference type="HOGENOM" id="CLU_3153440_0_0_6"/>
<name>G9Y0S0_HAFAL</name>
<dbReference type="Proteomes" id="UP000005959">
    <property type="component" value="Unassembled WGS sequence"/>
</dbReference>
<evidence type="ECO:0000313" key="1">
    <source>
        <dbReference type="EMBL" id="EHM48516.1"/>
    </source>
</evidence>
<gene>
    <name evidence="1" type="ORF">HMPREF0454_00128</name>
</gene>
<proteinExistence type="predicted"/>
<dbReference type="AlphaFoldDB" id="G9Y0S0"/>
<dbReference type="EMBL" id="AGCI01000004">
    <property type="protein sequence ID" value="EHM48516.1"/>
    <property type="molecule type" value="Genomic_DNA"/>
</dbReference>
<reference evidence="1 2" key="1">
    <citation type="submission" date="2011-08" db="EMBL/GenBank/DDBJ databases">
        <authorList>
            <person name="Weinstock G."/>
            <person name="Sodergren E."/>
            <person name="Clifton S."/>
            <person name="Fulton L."/>
            <person name="Fulton B."/>
            <person name="Courtney L."/>
            <person name="Fronick C."/>
            <person name="Harrison M."/>
            <person name="Strong C."/>
            <person name="Farmer C."/>
            <person name="Delahaunty K."/>
            <person name="Markovic C."/>
            <person name="Hall O."/>
            <person name="Minx P."/>
            <person name="Tomlinson C."/>
            <person name="Mitreva M."/>
            <person name="Hou S."/>
            <person name="Chen J."/>
            <person name="Wollam A."/>
            <person name="Pepin K.H."/>
            <person name="Johnson M."/>
            <person name="Bhonagiri V."/>
            <person name="Zhang X."/>
            <person name="Suruliraj S."/>
            <person name="Warren W."/>
            <person name="Chinwalla A."/>
            <person name="Mardis E.R."/>
            <person name="Wilson R.K."/>
        </authorList>
    </citation>
    <scope>NUCLEOTIDE SEQUENCE [LARGE SCALE GENOMIC DNA]</scope>
    <source>
        <strain evidence="1 2">ATCC 51873</strain>
    </source>
</reference>
<organism evidence="1 2">
    <name type="scientific">Hafnia alvei ATCC 51873</name>
    <dbReference type="NCBI Taxonomy" id="1002364"/>
    <lineage>
        <taxon>Bacteria</taxon>
        <taxon>Pseudomonadati</taxon>
        <taxon>Pseudomonadota</taxon>
        <taxon>Gammaproteobacteria</taxon>
        <taxon>Enterobacterales</taxon>
        <taxon>Hafniaceae</taxon>
        <taxon>Hafnia</taxon>
    </lineage>
</organism>